<proteinExistence type="predicted"/>
<dbReference type="Proteomes" id="UP000321393">
    <property type="component" value="Unassembled WGS sequence"/>
</dbReference>
<name>A0A5A7TFL5_CUCMM</name>
<dbReference type="PANTHER" id="PTHR46250:SF15">
    <property type="entry name" value="OS01G0523800 PROTEIN"/>
    <property type="match status" value="1"/>
</dbReference>
<dbReference type="EMBL" id="SSTD01004586">
    <property type="protein sequence ID" value="TYK23366.1"/>
    <property type="molecule type" value="Genomic_DNA"/>
</dbReference>
<dbReference type="AlphaFoldDB" id="A0A5A7TFL5"/>
<organism evidence="1 3">
    <name type="scientific">Cucumis melo var. makuwa</name>
    <name type="common">Oriental melon</name>
    <dbReference type="NCBI Taxonomy" id="1194695"/>
    <lineage>
        <taxon>Eukaryota</taxon>
        <taxon>Viridiplantae</taxon>
        <taxon>Streptophyta</taxon>
        <taxon>Embryophyta</taxon>
        <taxon>Tracheophyta</taxon>
        <taxon>Spermatophyta</taxon>
        <taxon>Magnoliopsida</taxon>
        <taxon>eudicotyledons</taxon>
        <taxon>Gunneridae</taxon>
        <taxon>Pentapetalae</taxon>
        <taxon>rosids</taxon>
        <taxon>fabids</taxon>
        <taxon>Cucurbitales</taxon>
        <taxon>Cucurbitaceae</taxon>
        <taxon>Benincaseae</taxon>
        <taxon>Cucumis</taxon>
    </lineage>
</organism>
<evidence type="ECO:0000313" key="2">
    <source>
        <dbReference type="EMBL" id="TYK23366.1"/>
    </source>
</evidence>
<evidence type="ECO:0000313" key="1">
    <source>
        <dbReference type="EMBL" id="KAA0040337.1"/>
    </source>
</evidence>
<accession>A0A5A7TFL5</accession>
<dbReference type="PANTHER" id="PTHR46250">
    <property type="entry name" value="MYB/SANT-LIKE DNA-BINDING DOMAIN PROTEIN-RELATED"/>
    <property type="match status" value="1"/>
</dbReference>
<comment type="caution">
    <text evidence="1">The sequence shown here is derived from an EMBL/GenBank/DDBJ whole genome shotgun (WGS) entry which is preliminary data.</text>
</comment>
<dbReference type="OrthoDB" id="1746344at2759"/>
<sequence length="117" mass="13198">MKEEDTLVECLVELVSTSGWKLGNGMFRQGYLTQLVCMMIEKLPGCRVRVSIVIDCRIKTLTRTFQVIGGIRGPACSGFGWNDEAKLVHHCREGSVRQLFASCREGLEVYEGKRRSQ</sequence>
<gene>
    <name evidence="2" type="ORF">E5676_scaffold142G004300</name>
    <name evidence="1" type="ORF">E6C27_scaffold460G00420</name>
</gene>
<reference evidence="3 4" key="1">
    <citation type="submission" date="2019-08" db="EMBL/GenBank/DDBJ databases">
        <title>Draft genome sequences of two oriental melons (Cucumis melo L. var makuwa).</title>
        <authorList>
            <person name="Kwon S.-Y."/>
        </authorList>
    </citation>
    <scope>NUCLEOTIDE SEQUENCE [LARGE SCALE GENOMIC DNA]</scope>
    <source>
        <strain evidence="4">cv. Chang Bougi</strain>
        <strain evidence="3">cv. SW 3</strain>
        <tissue evidence="1">Leaf</tissue>
    </source>
</reference>
<evidence type="ECO:0000313" key="3">
    <source>
        <dbReference type="Proteomes" id="UP000321393"/>
    </source>
</evidence>
<evidence type="ECO:0000313" key="4">
    <source>
        <dbReference type="Proteomes" id="UP000321947"/>
    </source>
</evidence>
<dbReference type="EMBL" id="SSTE01017567">
    <property type="protein sequence ID" value="KAA0040337.1"/>
    <property type="molecule type" value="Genomic_DNA"/>
</dbReference>
<protein>
    <submittedName>
        <fullName evidence="1">Retrotransposon protein</fullName>
    </submittedName>
</protein>
<dbReference type="Proteomes" id="UP000321947">
    <property type="component" value="Unassembled WGS sequence"/>
</dbReference>